<proteinExistence type="predicted"/>
<organism evidence="1 2">
    <name type="scientific">Chlorobium phaeovibrioides</name>
    <dbReference type="NCBI Taxonomy" id="1094"/>
    <lineage>
        <taxon>Bacteria</taxon>
        <taxon>Pseudomonadati</taxon>
        <taxon>Chlorobiota</taxon>
        <taxon>Chlorobiia</taxon>
        <taxon>Chlorobiales</taxon>
        <taxon>Chlorobiaceae</taxon>
        <taxon>Chlorobium/Pelodictyon group</taxon>
        <taxon>Chlorobium</taxon>
    </lineage>
</organism>
<dbReference type="EMBL" id="VMRG01000001">
    <property type="protein sequence ID" value="KAA6232545.1"/>
    <property type="molecule type" value="Genomic_DNA"/>
</dbReference>
<accession>A0A5M8IDT9</accession>
<reference evidence="1 2" key="1">
    <citation type="submission" date="2019-07" db="EMBL/GenBank/DDBJ databases">
        <title>Draft genome Sequence of Chlorobium phaeovibrioides sp. strain PhvTcv-s14, from the Phylum Chlorobi.</title>
        <authorList>
            <person name="Babenko V."/>
            <person name="Boldyreva D."/>
            <person name="Kanygina A."/>
            <person name="Selezneva O."/>
            <person name="Akopiyan T."/>
            <person name="Lunina O."/>
        </authorList>
    </citation>
    <scope>NUCLEOTIDE SEQUENCE [LARGE SCALE GENOMIC DNA]</scope>
    <source>
        <strain evidence="1 2">GrTcv12</strain>
    </source>
</reference>
<evidence type="ECO:0000313" key="2">
    <source>
        <dbReference type="Proteomes" id="UP000327458"/>
    </source>
</evidence>
<dbReference type="Proteomes" id="UP000327458">
    <property type="component" value="Unassembled WGS sequence"/>
</dbReference>
<gene>
    <name evidence="1" type="ORF">FP507_05205</name>
</gene>
<evidence type="ECO:0000313" key="1">
    <source>
        <dbReference type="EMBL" id="KAA6232545.1"/>
    </source>
</evidence>
<name>A0A5M8IDT9_CHLPH</name>
<sequence length="153" mass="16766">MSEQEIVVEDFIGAVSNSFGTAQKGIGLVEGMQSAMMISEAEVTIKTGMRMNNKGQLALEPVSSASSVQPDALSTLTIRYVAARGEGTDLNTPRTSREDILREVSSREDLTRLQGILGKLDMNADYAKELDLWTVKVTDDRSRVVRVLTIEDK</sequence>
<comment type="caution">
    <text evidence="1">The sequence shown here is derived from an EMBL/GenBank/DDBJ whole genome shotgun (WGS) entry which is preliminary data.</text>
</comment>
<dbReference type="RefSeq" id="WP_151419405.1">
    <property type="nucleotide sequence ID" value="NZ_VMRG01000001.1"/>
</dbReference>
<protein>
    <submittedName>
        <fullName evidence="1">Uncharacterized protein</fullName>
    </submittedName>
</protein>
<dbReference type="AlphaFoldDB" id="A0A5M8IDT9"/>